<feature type="compositionally biased region" description="Polar residues" evidence="1">
    <location>
        <begin position="39"/>
        <end position="48"/>
    </location>
</feature>
<dbReference type="Proteomes" id="UP000799777">
    <property type="component" value="Unassembled WGS sequence"/>
</dbReference>
<proteinExistence type="predicted"/>
<reference evidence="2" key="1">
    <citation type="journal article" date="2020" name="Stud. Mycol.">
        <title>101 Dothideomycetes genomes: a test case for predicting lifestyles and emergence of pathogens.</title>
        <authorList>
            <person name="Haridas S."/>
            <person name="Albert R."/>
            <person name="Binder M."/>
            <person name="Bloem J."/>
            <person name="Labutti K."/>
            <person name="Salamov A."/>
            <person name="Andreopoulos B."/>
            <person name="Baker S."/>
            <person name="Barry K."/>
            <person name="Bills G."/>
            <person name="Bluhm B."/>
            <person name="Cannon C."/>
            <person name="Castanera R."/>
            <person name="Culley D."/>
            <person name="Daum C."/>
            <person name="Ezra D."/>
            <person name="Gonzalez J."/>
            <person name="Henrissat B."/>
            <person name="Kuo A."/>
            <person name="Liang C."/>
            <person name="Lipzen A."/>
            <person name="Lutzoni F."/>
            <person name="Magnuson J."/>
            <person name="Mondo S."/>
            <person name="Nolan M."/>
            <person name="Ohm R."/>
            <person name="Pangilinan J."/>
            <person name="Park H.-J."/>
            <person name="Ramirez L."/>
            <person name="Alfaro M."/>
            <person name="Sun H."/>
            <person name="Tritt A."/>
            <person name="Yoshinaga Y."/>
            <person name="Zwiers L.-H."/>
            <person name="Turgeon B."/>
            <person name="Goodwin S."/>
            <person name="Spatafora J."/>
            <person name="Crous P."/>
            <person name="Grigoriev I."/>
        </authorList>
    </citation>
    <scope>NUCLEOTIDE SEQUENCE</scope>
    <source>
        <strain evidence="2">CBS 110217</strain>
    </source>
</reference>
<evidence type="ECO:0000313" key="3">
    <source>
        <dbReference type="Proteomes" id="UP000799777"/>
    </source>
</evidence>
<protein>
    <submittedName>
        <fullName evidence="2">Uncharacterized protein</fullName>
    </submittedName>
</protein>
<comment type="caution">
    <text evidence="2">The sequence shown here is derived from an EMBL/GenBank/DDBJ whole genome shotgun (WGS) entry which is preliminary data.</text>
</comment>
<sequence length="294" mass="33260">MEEKEVKRVDSGNLSKGNETSAGDKKKMSASPEEANKAAKTNSSPVRTLSKSRYLKATPVQVLKFLLSDAALPLYTPHDSNPNTSQSNDNHDITYSSSLLAPFEELLCAVILSRPISRRLGLRTIRTILNTPYSFRDPVAIKTVGHERIREALDVARTQHNDKTADEVEGLVEILMKNDWHNDLSQLRAQCKSNAESEREVLRRSIKGLRKTGLDIFYRRVQWQWEEAYPFVDQRTQDALEKFGLPRRAEGIVKMIGVRWEELEEKGVCGAAERAIGADLEKKVDEVLDEARKL</sequence>
<feature type="region of interest" description="Disordered" evidence="1">
    <location>
        <begin position="1"/>
        <end position="48"/>
    </location>
</feature>
<accession>A0A9P4LM50</accession>
<dbReference type="OrthoDB" id="4676at2759"/>
<keyword evidence="3" id="KW-1185">Reference proteome</keyword>
<name>A0A9P4LM50_9PLEO</name>
<gene>
    <name evidence="2" type="ORF">EK21DRAFT_100421</name>
</gene>
<dbReference type="AlphaFoldDB" id="A0A9P4LM50"/>
<feature type="compositionally biased region" description="Basic and acidic residues" evidence="1">
    <location>
        <begin position="1"/>
        <end position="10"/>
    </location>
</feature>
<evidence type="ECO:0000313" key="2">
    <source>
        <dbReference type="EMBL" id="KAF2030558.1"/>
    </source>
</evidence>
<evidence type="ECO:0000256" key="1">
    <source>
        <dbReference type="SAM" id="MobiDB-lite"/>
    </source>
</evidence>
<feature type="compositionally biased region" description="Polar residues" evidence="1">
    <location>
        <begin position="12"/>
        <end position="21"/>
    </location>
</feature>
<dbReference type="EMBL" id="ML978189">
    <property type="protein sequence ID" value="KAF2030558.1"/>
    <property type="molecule type" value="Genomic_DNA"/>
</dbReference>
<organism evidence="2 3">
    <name type="scientific">Setomelanomma holmii</name>
    <dbReference type="NCBI Taxonomy" id="210430"/>
    <lineage>
        <taxon>Eukaryota</taxon>
        <taxon>Fungi</taxon>
        <taxon>Dikarya</taxon>
        <taxon>Ascomycota</taxon>
        <taxon>Pezizomycotina</taxon>
        <taxon>Dothideomycetes</taxon>
        <taxon>Pleosporomycetidae</taxon>
        <taxon>Pleosporales</taxon>
        <taxon>Pleosporineae</taxon>
        <taxon>Phaeosphaeriaceae</taxon>
        <taxon>Setomelanomma</taxon>
    </lineage>
</organism>